<evidence type="ECO:0000313" key="2">
    <source>
        <dbReference type="Proteomes" id="UP000463883"/>
    </source>
</evidence>
<sequence>MNIFNDINDKLEDKSLLWQNKPEKWVILNNNQISITAPGATDFFNDPGGKCAKMRHSYSPM</sequence>
<accession>A0A6P1M8T1</accession>
<keyword evidence="2" id="KW-1185">Reference proteome</keyword>
<name>A0A6P1M8T1_9FIRM</name>
<dbReference type="KEGG" id="amic:Ami3637_00195"/>
<reference evidence="1 2" key="1">
    <citation type="submission" date="2020-01" db="EMBL/GenBank/DDBJ databases">
        <title>Genomic analysis of Aminipila sp. CBA3637.</title>
        <authorList>
            <person name="Kim Y.B."/>
            <person name="Roh S.W."/>
        </authorList>
    </citation>
    <scope>NUCLEOTIDE SEQUENCE [LARGE SCALE GENOMIC DNA]</scope>
    <source>
        <strain evidence="1 2">CBA3637</strain>
    </source>
</reference>
<gene>
    <name evidence="1" type="ORF">Ami3637_00195</name>
</gene>
<evidence type="ECO:0000313" key="1">
    <source>
        <dbReference type="EMBL" id="QHI71010.1"/>
    </source>
</evidence>
<proteinExistence type="predicted"/>
<organism evidence="1 2">
    <name type="scientific">Aminipila terrae</name>
    <dbReference type="NCBI Taxonomy" id="2697030"/>
    <lineage>
        <taxon>Bacteria</taxon>
        <taxon>Bacillati</taxon>
        <taxon>Bacillota</taxon>
        <taxon>Clostridia</taxon>
        <taxon>Peptostreptococcales</taxon>
        <taxon>Anaerovoracaceae</taxon>
        <taxon>Aminipila</taxon>
    </lineage>
</organism>
<dbReference type="EMBL" id="CP047591">
    <property type="protein sequence ID" value="QHI71010.1"/>
    <property type="molecule type" value="Genomic_DNA"/>
</dbReference>
<dbReference type="RefSeq" id="WP_162360788.1">
    <property type="nucleotide sequence ID" value="NZ_CP047591.1"/>
</dbReference>
<dbReference type="Proteomes" id="UP000463883">
    <property type="component" value="Chromosome"/>
</dbReference>
<protein>
    <submittedName>
        <fullName evidence="1">Uncharacterized protein</fullName>
    </submittedName>
</protein>
<dbReference type="AlphaFoldDB" id="A0A6P1M8T1"/>